<feature type="domain" description="RRM" evidence="9">
    <location>
        <begin position="56"/>
        <end position="142"/>
    </location>
</feature>
<keyword evidence="4 6" id="KW-0694">RNA-binding</keyword>
<keyword evidence="8" id="KW-0175">Coiled coil</keyword>
<evidence type="ECO:0000256" key="2">
    <source>
        <dbReference type="ARBA" id="ARBA00022490"/>
    </source>
</evidence>
<dbReference type="InterPro" id="IPR000504">
    <property type="entry name" value="RRM_dom"/>
</dbReference>
<sequence length="716" mass="80527">METIPANLPRGEDGYVKWDQVDIDSLTLPAGDDMGIVSDDEDVNVEEVKSESGFGNVVVVDNLPKVPSAKVEKLTTVLKKIFGQIGLIRENGLVMPVDDTGSTKGFAFVEFHGAAEAAAAREQTDGYKLDKAHVFKTSSFDDFAKFERVPDVYEQPKPKPWTPKENTQSYMLDERGRDQYAIRFGDATEIHWNDAQKSAPVEVYKRDFWTESYVQWSPRGNFLATVHRQGVALWGGPGFTRFQKFSHNGVQFIEFSPCERFLASGSTHDEGREATVLVSFFDTRSGAKLRSFQGPISEFAVGSGARGGLTWPVFKWGGPSPDGAFFARMKKDQISVYEAPTMTLVDKKSISLEGVIDFCWSPADPILSVFQPEQGGGNQPARVSLISLPSKKEIRSKNLFSVSDVKMYWQQSGDYFACKVDHHTKSKKSIYSGFELFRVKEPNCPMEVLELPDKNQKIVAFAWEPKGHRFAVIHGDGARPDVSFYTMIDKDSAINKVKLIGTLKNKTANHLFWSPQGGTIVLAGLKTMNGQFEFFNVDEMETMASAEHFMATDVEWDPTGRYVTTAVTSVHQMENGFHVWTFNGRLLYKHGRERFYQFLWRPRAPSLLGAEKEKEIAKNLKKYSKRFEELDDAIRNAQDSHLAAEKQGVLDDWNKWVAARKAEMEAPAYAAKVEALMRARYPGWKPGGDEDVVEEQVEVEDIISVEEEPYVGGMMM</sequence>
<dbReference type="GO" id="GO:0003743">
    <property type="term" value="F:translation initiation factor activity"/>
    <property type="evidence" value="ECO:0007669"/>
    <property type="project" value="UniProtKB-UniRule"/>
</dbReference>
<evidence type="ECO:0000256" key="8">
    <source>
        <dbReference type="SAM" id="Coils"/>
    </source>
</evidence>
<dbReference type="Pfam" id="PF08662">
    <property type="entry name" value="eIF2A"/>
    <property type="match status" value="1"/>
</dbReference>
<reference evidence="10" key="1">
    <citation type="submission" date="2021-01" db="EMBL/GenBank/DDBJ databases">
        <authorList>
            <person name="Corre E."/>
            <person name="Pelletier E."/>
            <person name="Niang G."/>
            <person name="Scheremetjew M."/>
            <person name="Finn R."/>
            <person name="Kale V."/>
            <person name="Holt S."/>
            <person name="Cochrane G."/>
            <person name="Meng A."/>
            <person name="Brown T."/>
            <person name="Cohen L."/>
        </authorList>
    </citation>
    <scope>NUCLEOTIDE SEQUENCE</scope>
    <source>
        <strain evidence="10">CCAC1681</strain>
    </source>
</reference>
<dbReference type="PIRSF" id="PIRSF036424">
    <property type="entry name" value="eIF3b"/>
    <property type="match status" value="1"/>
</dbReference>
<dbReference type="FunFam" id="3.30.70.330:FF:000235">
    <property type="entry name" value="Eukaryotic translation initiation factor 3 subunit B"/>
    <property type="match status" value="1"/>
</dbReference>
<dbReference type="InterPro" id="IPR012677">
    <property type="entry name" value="Nucleotide-bd_a/b_plait_sf"/>
</dbReference>
<name>A0A7S0DAC7_MICPS</name>
<feature type="coiled-coil region" evidence="8">
    <location>
        <begin position="620"/>
        <end position="647"/>
    </location>
</feature>
<dbReference type="PANTHER" id="PTHR14068:SF0">
    <property type="entry name" value="EUKARYOTIC TRANSLATION INITIATION FACTOR 3 SUBUNIT B"/>
    <property type="match status" value="1"/>
</dbReference>
<dbReference type="EMBL" id="HBEN01012970">
    <property type="protein sequence ID" value="CAD8448826.1"/>
    <property type="molecule type" value="Transcribed_RNA"/>
</dbReference>
<dbReference type="FunFam" id="2.130.10.10:FF:000286">
    <property type="entry name" value="Eukaryotic translation initiation factor 3 subunit B"/>
    <property type="match status" value="1"/>
</dbReference>
<evidence type="ECO:0000313" key="10">
    <source>
        <dbReference type="EMBL" id="CAD8448826.1"/>
    </source>
</evidence>
<dbReference type="SMART" id="SM00360">
    <property type="entry name" value="RRM"/>
    <property type="match status" value="1"/>
</dbReference>
<dbReference type="Pfam" id="PF00076">
    <property type="entry name" value="RRM_1"/>
    <property type="match status" value="1"/>
</dbReference>
<comment type="function">
    <text evidence="6">RNA-binding component of the eukaryotic translation initiation factor 3 (eIF-3) complex, which is involved in protein synthesis of a specialized repertoire of mRNAs and, together with other initiation factors, stimulates binding of mRNA and methionyl-tRNAi to the 40S ribosome. The eIF-3 complex specifically targets and initiates translation of a subset of mRNAs involved in cell proliferation.</text>
</comment>
<dbReference type="GO" id="GO:0005852">
    <property type="term" value="C:eukaryotic translation initiation factor 3 complex"/>
    <property type="evidence" value="ECO:0007669"/>
    <property type="project" value="UniProtKB-UniRule"/>
</dbReference>
<evidence type="ECO:0000256" key="7">
    <source>
        <dbReference type="PIRNR" id="PIRNR036424"/>
    </source>
</evidence>
<keyword evidence="2 6" id="KW-0963">Cytoplasm</keyword>
<dbReference type="GO" id="GO:0003723">
    <property type="term" value="F:RNA binding"/>
    <property type="evidence" value="ECO:0007669"/>
    <property type="project" value="UniProtKB-UniRule"/>
</dbReference>
<dbReference type="HAMAP" id="MF_03001">
    <property type="entry name" value="eIF3b"/>
    <property type="match status" value="1"/>
</dbReference>
<dbReference type="SUPFAM" id="SSF54928">
    <property type="entry name" value="RNA-binding domain, RBD"/>
    <property type="match status" value="1"/>
</dbReference>
<evidence type="ECO:0000256" key="6">
    <source>
        <dbReference type="HAMAP-Rule" id="MF_03001"/>
    </source>
</evidence>
<comment type="subunit">
    <text evidence="6 7">Component of the eukaryotic translation initiation factor 3 (eIF-3) complex.</text>
</comment>
<keyword evidence="3 6" id="KW-0396">Initiation factor</keyword>
<dbReference type="GO" id="GO:0031369">
    <property type="term" value="F:translation initiation factor binding"/>
    <property type="evidence" value="ECO:0007669"/>
    <property type="project" value="InterPro"/>
</dbReference>
<dbReference type="InterPro" id="IPR013979">
    <property type="entry name" value="TIF_beta_prop-like"/>
</dbReference>
<dbReference type="PROSITE" id="PS50102">
    <property type="entry name" value="RRM"/>
    <property type="match status" value="1"/>
</dbReference>
<dbReference type="InterPro" id="IPR034363">
    <property type="entry name" value="eIF3B_RRM"/>
</dbReference>
<dbReference type="PANTHER" id="PTHR14068">
    <property type="entry name" value="EUKARYOTIC TRANSLATION INITIATION FACTOR 3 EIF3 -RELATED"/>
    <property type="match status" value="1"/>
</dbReference>
<dbReference type="SUPFAM" id="SSF82171">
    <property type="entry name" value="DPP6 N-terminal domain-like"/>
    <property type="match status" value="1"/>
</dbReference>
<dbReference type="CDD" id="cd12278">
    <property type="entry name" value="RRM_eIF3B"/>
    <property type="match status" value="1"/>
</dbReference>
<accession>A0A7S0DAC7</accession>
<dbReference type="Gene3D" id="3.30.70.330">
    <property type="match status" value="1"/>
</dbReference>
<evidence type="ECO:0000259" key="9">
    <source>
        <dbReference type="PROSITE" id="PS50102"/>
    </source>
</evidence>
<dbReference type="InterPro" id="IPR015943">
    <property type="entry name" value="WD40/YVTN_repeat-like_dom_sf"/>
</dbReference>
<comment type="function">
    <text evidence="7">Component of the eukaryotic translation initiation factor 3 (eIF-3) complex, which is involved in protein synthesis and, together with other initiation factors, stimulates binding of mRNA and methionyl-tRNAi to the 40S ribosome.</text>
</comment>
<evidence type="ECO:0000256" key="3">
    <source>
        <dbReference type="ARBA" id="ARBA00022540"/>
    </source>
</evidence>
<dbReference type="Gene3D" id="2.130.10.10">
    <property type="entry name" value="YVTN repeat-like/Quinoprotein amine dehydrogenase"/>
    <property type="match status" value="1"/>
</dbReference>
<evidence type="ECO:0000256" key="1">
    <source>
        <dbReference type="ARBA" id="ARBA00004496"/>
    </source>
</evidence>
<gene>
    <name evidence="10" type="ORF">MSP1401_LOCUS10817</name>
</gene>
<comment type="subcellular location">
    <subcellularLocation>
        <location evidence="1 6 7">Cytoplasm</location>
    </subcellularLocation>
</comment>
<dbReference type="GO" id="GO:0016282">
    <property type="term" value="C:eukaryotic 43S preinitiation complex"/>
    <property type="evidence" value="ECO:0007669"/>
    <property type="project" value="UniProtKB-UniRule"/>
</dbReference>
<dbReference type="InterPro" id="IPR011400">
    <property type="entry name" value="EIF3B"/>
</dbReference>
<organism evidence="10">
    <name type="scientific">Micromonas pusilla</name>
    <name type="common">Picoplanktonic green alga</name>
    <name type="synonym">Chromulina pusilla</name>
    <dbReference type="NCBI Taxonomy" id="38833"/>
    <lineage>
        <taxon>Eukaryota</taxon>
        <taxon>Viridiplantae</taxon>
        <taxon>Chlorophyta</taxon>
        <taxon>Mamiellophyceae</taxon>
        <taxon>Mamiellales</taxon>
        <taxon>Mamiellaceae</taxon>
        <taxon>Micromonas</taxon>
    </lineage>
</organism>
<dbReference type="GO" id="GO:0033290">
    <property type="term" value="C:eukaryotic 48S preinitiation complex"/>
    <property type="evidence" value="ECO:0007669"/>
    <property type="project" value="UniProtKB-UniRule"/>
</dbReference>
<dbReference type="AlphaFoldDB" id="A0A7S0DAC7"/>
<proteinExistence type="inferred from homology"/>
<evidence type="ECO:0000256" key="4">
    <source>
        <dbReference type="ARBA" id="ARBA00022884"/>
    </source>
</evidence>
<comment type="similarity">
    <text evidence="6 7">Belongs to the eIF-3 subunit B family.</text>
</comment>
<keyword evidence="5 6" id="KW-0648">Protein biosynthesis</keyword>
<evidence type="ECO:0000256" key="5">
    <source>
        <dbReference type="ARBA" id="ARBA00022917"/>
    </source>
</evidence>
<dbReference type="InterPro" id="IPR035979">
    <property type="entry name" value="RBD_domain_sf"/>
</dbReference>
<dbReference type="GO" id="GO:0001732">
    <property type="term" value="P:formation of cytoplasmic translation initiation complex"/>
    <property type="evidence" value="ECO:0007669"/>
    <property type="project" value="UniProtKB-UniRule"/>
</dbReference>
<protein>
    <recommendedName>
        <fullName evidence="6 7">Eukaryotic translation initiation factor 3 subunit B</fullName>
        <shortName evidence="6 7">eIF3b</shortName>
    </recommendedName>
    <alternativeName>
        <fullName evidence="6">eIF-3-eta</fullName>
    </alternativeName>
    <alternativeName>
        <fullName evidence="6">eIF3 p110</fullName>
    </alternativeName>
</protein>